<dbReference type="EMBL" id="OU898277">
    <property type="protein sequence ID" value="CAG9829192.1"/>
    <property type="molecule type" value="Genomic_DNA"/>
</dbReference>
<sequence length="88" mass="10010">MTIITESEFREWASSGCDTEIDTQKMLMEEEIVRVIQNEETEEENIDDEPPGSKTSAKSVKALNMAISWAEDNLNSSEETMMLICIYV</sequence>
<proteinExistence type="predicted"/>
<evidence type="ECO:0000313" key="2">
    <source>
        <dbReference type="Proteomes" id="UP001153709"/>
    </source>
</evidence>
<dbReference type="Proteomes" id="UP001153709">
    <property type="component" value="Chromosome 2"/>
</dbReference>
<dbReference type="AlphaFoldDB" id="A0A9N9STP9"/>
<name>A0A9N9STP9_DIABA</name>
<accession>A0A9N9STP9</accession>
<gene>
    <name evidence="1" type="ORF">DIABBA_LOCUS3039</name>
</gene>
<reference evidence="1" key="1">
    <citation type="submission" date="2022-01" db="EMBL/GenBank/DDBJ databases">
        <authorList>
            <person name="King R."/>
        </authorList>
    </citation>
    <scope>NUCLEOTIDE SEQUENCE</scope>
</reference>
<keyword evidence="2" id="KW-1185">Reference proteome</keyword>
<protein>
    <submittedName>
        <fullName evidence="1">Uncharacterized protein</fullName>
    </submittedName>
</protein>
<evidence type="ECO:0000313" key="1">
    <source>
        <dbReference type="EMBL" id="CAG9829192.1"/>
    </source>
</evidence>
<organism evidence="1 2">
    <name type="scientific">Diabrotica balteata</name>
    <name type="common">Banded cucumber beetle</name>
    <dbReference type="NCBI Taxonomy" id="107213"/>
    <lineage>
        <taxon>Eukaryota</taxon>
        <taxon>Metazoa</taxon>
        <taxon>Ecdysozoa</taxon>
        <taxon>Arthropoda</taxon>
        <taxon>Hexapoda</taxon>
        <taxon>Insecta</taxon>
        <taxon>Pterygota</taxon>
        <taxon>Neoptera</taxon>
        <taxon>Endopterygota</taxon>
        <taxon>Coleoptera</taxon>
        <taxon>Polyphaga</taxon>
        <taxon>Cucujiformia</taxon>
        <taxon>Chrysomeloidea</taxon>
        <taxon>Chrysomelidae</taxon>
        <taxon>Galerucinae</taxon>
        <taxon>Diabroticina</taxon>
        <taxon>Diabroticites</taxon>
        <taxon>Diabrotica</taxon>
    </lineage>
</organism>